<keyword evidence="4" id="KW-0378">Hydrolase</keyword>
<feature type="region of interest" description="Disordered" evidence="1">
    <location>
        <begin position="115"/>
        <end position="144"/>
    </location>
</feature>
<dbReference type="GO" id="GO:0003677">
    <property type="term" value="F:DNA binding"/>
    <property type="evidence" value="ECO:0007669"/>
    <property type="project" value="InterPro"/>
</dbReference>
<dbReference type="EMBL" id="DMVW01000220">
    <property type="protein sequence ID" value="HAR54650.1"/>
    <property type="molecule type" value="Genomic_DNA"/>
</dbReference>
<evidence type="ECO:0000256" key="1">
    <source>
        <dbReference type="SAM" id="MobiDB-lite"/>
    </source>
</evidence>
<dbReference type="Proteomes" id="UP000264719">
    <property type="component" value="Unassembled WGS sequence"/>
</dbReference>
<evidence type="ECO:0000259" key="2">
    <source>
        <dbReference type="Pfam" id="PF04471"/>
    </source>
</evidence>
<dbReference type="InterPro" id="IPR052906">
    <property type="entry name" value="Type_IV_Methyl-Rstrct_Enzyme"/>
</dbReference>
<dbReference type="InterPro" id="IPR011856">
    <property type="entry name" value="tRNA_endonuc-like_dom_sf"/>
</dbReference>
<dbReference type="Gene3D" id="3.40.1350.10">
    <property type="match status" value="1"/>
</dbReference>
<dbReference type="InterPro" id="IPR025745">
    <property type="entry name" value="Mrr-like_N_dom"/>
</dbReference>
<dbReference type="PANTHER" id="PTHR30015:SF7">
    <property type="entry name" value="TYPE IV METHYL-DIRECTED RESTRICTION ENZYME ECOKMRR"/>
    <property type="match status" value="1"/>
</dbReference>
<dbReference type="Pfam" id="PF14338">
    <property type="entry name" value="Mrr_N"/>
    <property type="match status" value="1"/>
</dbReference>
<comment type="caution">
    <text evidence="4">The sequence shown here is derived from an EMBL/GenBank/DDBJ whole genome shotgun (WGS) entry which is preliminary data.</text>
</comment>
<dbReference type="PANTHER" id="PTHR30015">
    <property type="entry name" value="MRR RESTRICTION SYSTEM PROTEIN"/>
    <property type="match status" value="1"/>
</dbReference>
<gene>
    <name evidence="4" type="ORF">DCS45_22655</name>
</gene>
<keyword evidence="4" id="KW-0540">Nuclease</keyword>
<proteinExistence type="predicted"/>
<organism evidence="4 5">
    <name type="scientific">Roseovarius nubinhibens</name>
    <dbReference type="NCBI Taxonomy" id="314263"/>
    <lineage>
        <taxon>Bacteria</taxon>
        <taxon>Pseudomonadati</taxon>
        <taxon>Pseudomonadota</taxon>
        <taxon>Alphaproteobacteria</taxon>
        <taxon>Rhodobacterales</taxon>
        <taxon>Roseobacteraceae</taxon>
        <taxon>Roseovarius</taxon>
    </lineage>
</organism>
<dbReference type="InterPro" id="IPR011335">
    <property type="entry name" value="Restrct_endonuc-II-like"/>
</dbReference>
<evidence type="ECO:0000313" key="4">
    <source>
        <dbReference type="EMBL" id="HAR54650.1"/>
    </source>
</evidence>
<sequence length="311" mass="34195">MIPDYQSLMRLVLECAASGPRQISDVVQDISDRLNLSEAERAQMLPSGKQTVIANRVHWARSYLKQAGLVHNTQRGWYELTQRGQATLADPNIVVNNKYLQQFDDYQEFMSRRKDGTTDDAANGSPETLTPDDETSTPDERLQEAHRKLQTALAANLLDNVRAASPAFFEQLIVDLLIAMGYGGTSDDAGRALGQSGDNGIDGVIDQDPLGVDQIYLQAKRYAAHVTVGSGEIRDFFGALSLKKASKGIFVTTSRFSPSATQTARDLGLRIVMIDGAHLAKLMIAYNVGCRDKDILHIKQIDEGYFEETAG</sequence>
<dbReference type="GO" id="GO:0009307">
    <property type="term" value="P:DNA restriction-modification system"/>
    <property type="evidence" value="ECO:0007669"/>
    <property type="project" value="InterPro"/>
</dbReference>
<dbReference type="SUPFAM" id="SSF52980">
    <property type="entry name" value="Restriction endonuclease-like"/>
    <property type="match status" value="1"/>
</dbReference>
<evidence type="ECO:0000259" key="3">
    <source>
        <dbReference type="Pfam" id="PF14338"/>
    </source>
</evidence>
<dbReference type="AlphaFoldDB" id="A0A348WJD8"/>
<feature type="domain" description="Restriction endonuclease type IV Mrr" evidence="2">
    <location>
        <begin position="162"/>
        <end position="283"/>
    </location>
</feature>
<feature type="domain" description="Restriction system protein Mrr-like N-terminal" evidence="3">
    <location>
        <begin position="5"/>
        <end position="89"/>
    </location>
</feature>
<evidence type="ECO:0000313" key="5">
    <source>
        <dbReference type="Proteomes" id="UP000264719"/>
    </source>
</evidence>
<keyword evidence="4" id="KW-0255">Endonuclease</keyword>
<reference evidence="4 5" key="1">
    <citation type="journal article" date="2018" name="Nat. Biotechnol.">
        <title>A standardized bacterial taxonomy based on genome phylogeny substantially revises the tree of life.</title>
        <authorList>
            <person name="Parks D.H."/>
            <person name="Chuvochina M."/>
            <person name="Waite D.W."/>
            <person name="Rinke C."/>
            <person name="Skarshewski A."/>
            <person name="Chaumeil P.A."/>
            <person name="Hugenholtz P."/>
        </authorList>
    </citation>
    <scope>NUCLEOTIDE SEQUENCE [LARGE SCALE GENOMIC DNA]</scope>
    <source>
        <strain evidence="4">UBA9169</strain>
    </source>
</reference>
<dbReference type="RefSeq" id="WP_339853902.1">
    <property type="nucleotide sequence ID" value="NZ_CAXAXR010000006.1"/>
</dbReference>
<dbReference type="GO" id="GO:0015666">
    <property type="term" value="F:restriction endodeoxyribonuclease activity"/>
    <property type="evidence" value="ECO:0007669"/>
    <property type="project" value="TreeGrafter"/>
</dbReference>
<dbReference type="InterPro" id="IPR007560">
    <property type="entry name" value="Restrct_endonuc_IV_Mrr"/>
</dbReference>
<protein>
    <submittedName>
        <fullName evidence="4">Restriction endonuclease</fullName>
    </submittedName>
</protein>
<dbReference type="Pfam" id="PF04471">
    <property type="entry name" value="Mrr_cat"/>
    <property type="match status" value="1"/>
</dbReference>
<name>A0A348WJD8_9RHOB</name>
<accession>A0A348WJD8</accession>